<proteinExistence type="inferred from homology"/>
<dbReference type="Pfam" id="PF00535">
    <property type="entry name" value="Glycos_transf_2"/>
    <property type="match status" value="1"/>
</dbReference>
<evidence type="ECO:0000313" key="7">
    <source>
        <dbReference type="Proteomes" id="UP000095768"/>
    </source>
</evidence>
<organism evidence="5 7">
    <name type="scientific">Staphylococcus caeli</name>
    <dbReference type="NCBI Taxonomy" id="2201815"/>
    <lineage>
        <taxon>Bacteria</taxon>
        <taxon>Bacillati</taxon>
        <taxon>Bacillota</taxon>
        <taxon>Bacilli</taxon>
        <taxon>Bacillales</taxon>
        <taxon>Staphylococcaceae</taxon>
        <taxon>Staphylococcus</taxon>
    </lineage>
</organism>
<evidence type="ECO:0000259" key="3">
    <source>
        <dbReference type="Pfam" id="PF19087"/>
    </source>
</evidence>
<dbReference type="PANTHER" id="PTHR22916:SF3">
    <property type="entry name" value="UDP-GLCNAC:BETAGAL BETA-1,3-N-ACETYLGLUCOSAMINYLTRANSFERASE-LIKE PROTEIN 1"/>
    <property type="match status" value="1"/>
</dbReference>
<dbReference type="RefSeq" id="WP_069995671.1">
    <property type="nucleotide sequence ID" value="NZ_FMPG01000009.1"/>
</dbReference>
<feature type="domain" description="Glycosyltransferase 2-like" evidence="2">
    <location>
        <begin position="8"/>
        <end position="133"/>
    </location>
</feature>
<dbReference type="EMBL" id="FMPG01000009">
    <property type="protein sequence ID" value="SCT16826.1"/>
    <property type="molecule type" value="Genomic_DNA"/>
</dbReference>
<dbReference type="AlphaFoldDB" id="A0A1D4P1M6"/>
<name>A0A1D4P1M6_9STAP</name>
<dbReference type="Gene3D" id="3.90.550.10">
    <property type="entry name" value="Spore Coat Polysaccharide Biosynthesis Protein SpsA, Chain A"/>
    <property type="match status" value="1"/>
</dbReference>
<keyword evidence="5" id="KW-0808">Transferase</keyword>
<dbReference type="Pfam" id="PF19087">
    <property type="entry name" value="DUF5776"/>
    <property type="match status" value="2"/>
</dbReference>
<dbReference type="EMBL" id="FMPI01000009">
    <property type="protein sequence ID" value="SCS98452.1"/>
    <property type="molecule type" value="Genomic_DNA"/>
</dbReference>
<sequence length="629" mass="73038">MENEKLLSIIVPVYNKELFLEACIESIQKLNIDKEKIEAIFVDDRSTDKSLEITEAFAEKYSFIKSIQLEENSGSPSTPRNVGIKEAKGTYVTFLDADDWLDAEGLPMLVNQAAEHRADVAFGQSVKHTEKIQKKLGRFSSYKVANNLVPYEIERIFRAVGPPGKIIKRAIIIDNEIEFKHMKYGEDKLFFIDAISKCKTASMNSVPVYHVNRYTYNQSLVGQTSILEKTRLNLKILEEILKLNLPAYAEFQAISRIIEVDFMARLFNNNRFLNAENKASFYDLFHQMTQEIKRYGKNVEDYLLENKFRNIYQFLKNEEYQKLNDFITILIQAGKAKKYVKDNQVYFLMPKHLQEALPVKEPIFAVYEGTQWIDQNLKEAIRVYKDNDKQVNKVLLSEINNELNYKSLNFIEKENYIYINTEDLEQCDYNFNLGIIYDDYKFITVNMNLPNANDTVNLRRQNFKTEFEGTGGANENPDATNKYLSENVKTVIVIKKAHQYLDVEFNQLTEEDIEVGELIEIKEIVRTHKGTPRLKTANGYFITANKQFVNRIVKATSDKYIYDLPQSVTILKKCKEYQNRKFEGEAINILNNGDQIEIKKIVLSPKGTPRLKTLNNTFITANRDFVKEV</sequence>
<dbReference type="EC" id="2.4.1.-" evidence="5"/>
<feature type="domain" description="DUF5776" evidence="3">
    <location>
        <begin position="483"/>
        <end position="549"/>
    </location>
</feature>
<dbReference type="Proteomes" id="UP000095768">
    <property type="component" value="Unassembled WGS sequence"/>
</dbReference>
<dbReference type="InterPro" id="IPR044081">
    <property type="entry name" value="DUF5776"/>
</dbReference>
<keyword evidence="5" id="KW-0328">Glycosyltransferase</keyword>
<dbReference type="CDD" id="cd00761">
    <property type="entry name" value="Glyco_tranf_GTA_type"/>
    <property type="match status" value="1"/>
</dbReference>
<dbReference type="SUPFAM" id="SSF53448">
    <property type="entry name" value="Nucleotide-diphospho-sugar transferases"/>
    <property type="match status" value="1"/>
</dbReference>
<evidence type="ECO:0000313" key="6">
    <source>
        <dbReference type="Proteomes" id="UP000095412"/>
    </source>
</evidence>
<dbReference type="Proteomes" id="UP000095412">
    <property type="component" value="Unassembled WGS sequence"/>
</dbReference>
<dbReference type="GO" id="GO:0016758">
    <property type="term" value="F:hexosyltransferase activity"/>
    <property type="evidence" value="ECO:0007669"/>
    <property type="project" value="UniProtKB-ARBA"/>
</dbReference>
<reference evidence="4 6" key="1">
    <citation type="submission" date="2016-09" db="EMBL/GenBank/DDBJ databases">
        <authorList>
            <consortium name="Pathogen Informatics"/>
            <person name="Sun Q."/>
            <person name="Inoue M."/>
        </authorList>
    </citation>
    <scope>NUCLEOTIDE SEQUENCE [LARGE SCALE GENOMIC DNA]</scope>
    <source>
        <strain evidence="4 6">82C</strain>
    </source>
</reference>
<comment type="similarity">
    <text evidence="1">Belongs to the glycosyltransferase 2 family.</text>
</comment>
<dbReference type="InterPro" id="IPR029044">
    <property type="entry name" value="Nucleotide-diphossugar_trans"/>
</dbReference>
<evidence type="ECO:0000256" key="1">
    <source>
        <dbReference type="ARBA" id="ARBA00006739"/>
    </source>
</evidence>
<protein>
    <submittedName>
        <fullName evidence="5">Glycosyltransferase</fullName>
        <ecNumber evidence="5">2.4.1.-</ecNumber>
    </submittedName>
</protein>
<accession>A0A1D4P1M6</accession>
<gene>
    <name evidence="5" type="ORF">SAMEA2297795_01907</name>
    <name evidence="4" type="ORF">SAMEA2297796_01510</name>
</gene>
<keyword evidence="6" id="KW-1185">Reference proteome</keyword>
<dbReference type="InterPro" id="IPR001173">
    <property type="entry name" value="Glyco_trans_2-like"/>
</dbReference>
<feature type="domain" description="DUF5776" evidence="3">
    <location>
        <begin position="560"/>
        <end position="626"/>
    </location>
</feature>
<evidence type="ECO:0000313" key="5">
    <source>
        <dbReference type="EMBL" id="SCT16826.1"/>
    </source>
</evidence>
<evidence type="ECO:0000259" key="2">
    <source>
        <dbReference type="Pfam" id="PF00535"/>
    </source>
</evidence>
<dbReference type="PANTHER" id="PTHR22916">
    <property type="entry name" value="GLYCOSYLTRANSFERASE"/>
    <property type="match status" value="1"/>
</dbReference>
<reference evidence="5 7" key="2">
    <citation type="submission" date="2016-09" db="EMBL/GenBank/DDBJ databases">
        <authorList>
            <consortium name="Pathogen Informatics"/>
        </authorList>
    </citation>
    <scope>NUCLEOTIDE SEQUENCE [LARGE SCALE GENOMIC DNA]</scope>
    <source>
        <strain evidence="5 7">82B</strain>
    </source>
</reference>
<evidence type="ECO:0000313" key="4">
    <source>
        <dbReference type="EMBL" id="SCS98452.1"/>
    </source>
</evidence>
<dbReference type="OrthoDB" id="396512at2"/>